<dbReference type="Gene3D" id="3.90.226.10">
    <property type="entry name" value="2-enoyl-CoA Hydratase, Chain A, domain 1"/>
    <property type="match status" value="1"/>
</dbReference>
<proteinExistence type="inferred from homology"/>
<dbReference type="EMBL" id="CP034086">
    <property type="protein sequence ID" value="AZG78493.1"/>
    <property type="molecule type" value="Genomic_DNA"/>
</dbReference>
<dbReference type="PROSITE" id="PS00166">
    <property type="entry name" value="ENOYL_COA_HYDRATASE"/>
    <property type="match status" value="1"/>
</dbReference>
<dbReference type="PANTHER" id="PTHR11941:SF54">
    <property type="entry name" value="ENOYL-COA HYDRATASE, MITOCHONDRIAL"/>
    <property type="match status" value="1"/>
</dbReference>
<comment type="similarity">
    <text evidence="1 2">Belongs to the enoyl-CoA hydratase/isomerase family.</text>
</comment>
<dbReference type="KEGG" id="mros:EHO51_03775"/>
<accession>A0A3G8M908</accession>
<evidence type="ECO:0000313" key="5">
    <source>
        <dbReference type="Proteomes" id="UP000273982"/>
    </source>
</evidence>
<dbReference type="Proteomes" id="UP000273982">
    <property type="component" value="Chromosome"/>
</dbReference>
<organism evidence="4 5">
    <name type="scientific">Methylocystis rosea</name>
    <dbReference type="NCBI Taxonomy" id="173366"/>
    <lineage>
        <taxon>Bacteria</taxon>
        <taxon>Pseudomonadati</taxon>
        <taxon>Pseudomonadota</taxon>
        <taxon>Alphaproteobacteria</taxon>
        <taxon>Hyphomicrobiales</taxon>
        <taxon>Methylocystaceae</taxon>
        <taxon>Methylocystis</taxon>
    </lineage>
</organism>
<gene>
    <name evidence="4" type="ORF">EHO51_03775</name>
</gene>
<evidence type="ECO:0000256" key="2">
    <source>
        <dbReference type="RuleBase" id="RU003707"/>
    </source>
</evidence>
<dbReference type="PANTHER" id="PTHR11941">
    <property type="entry name" value="ENOYL-COA HYDRATASE-RELATED"/>
    <property type="match status" value="1"/>
</dbReference>
<dbReference type="InterPro" id="IPR018376">
    <property type="entry name" value="Enoyl-CoA_hyd/isom_CS"/>
</dbReference>
<protein>
    <submittedName>
        <fullName evidence="4">Enoyl-CoA hydratase</fullName>
    </submittedName>
</protein>
<evidence type="ECO:0000256" key="3">
    <source>
        <dbReference type="SAM" id="MobiDB-lite"/>
    </source>
</evidence>
<dbReference type="SUPFAM" id="SSF52096">
    <property type="entry name" value="ClpP/crotonase"/>
    <property type="match status" value="1"/>
</dbReference>
<dbReference type="AlphaFoldDB" id="A0A3G8M908"/>
<dbReference type="NCBIfam" id="NF006452">
    <property type="entry name" value="PRK08788.1"/>
    <property type="match status" value="1"/>
</dbReference>
<dbReference type="GO" id="GO:0003824">
    <property type="term" value="F:catalytic activity"/>
    <property type="evidence" value="ECO:0007669"/>
    <property type="project" value="InterPro"/>
</dbReference>
<evidence type="ECO:0000313" key="4">
    <source>
        <dbReference type="EMBL" id="AZG78493.1"/>
    </source>
</evidence>
<reference evidence="4 5" key="1">
    <citation type="submission" date="2018-11" db="EMBL/GenBank/DDBJ databases">
        <title>Genome squencing of methanotrophic bacteria isolated from alkaline groundwater in Korea.</title>
        <authorList>
            <person name="Nguyen L.N."/>
        </authorList>
    </citation>
    <scope>NUCLEOTIDE SEQUENCE [LARGE SCALE GENOMIC DNA]</scope>
    <source>
        <strain evidence="4 5">GW6</strain>
    </source>
</reference>
<evidence type="ECO:0000256" key="1">
    <source>
        <dbReference type="ARBA" id="ARBA00005254"/>
    </source>
</evidence>
<name>A0A3G8M908_9HYPH</name>
<dbReference type="CDD" id="cd06558">
    <property type="entry name" value="crotonase-like"/>
    <property type="match status" value="1"/>
</dbReference>
<dbReference type="GO" id="GO:0006635">
    <property type="term" value="P:fatty acid beta-oxidation"/>
    <property type="evidence" value="ECO:0007669"/>
    <property type="project" value="TreeGrafter"/>
</dbReference>
<sequence>MIGAAHLRHPPQDFPHWRFEHLEIEYDAPTQSVWMNYRADSPHCYTLRMLQEAIEFRDAIKRLAQTEGSKWPIRYIVMASKKPNVFSLGGDLATFVSCIRNNDRDSLLTYAYACIEVMYTLTSAFDLPVLTLSVVRGQCMGGGFEGALATDFVIAEESARLGVPEIAFNTFPGMGAVTFLTRRVGPARTQQILSAGRVYTARELFDLDIIDVVAPEGRALETAHEWMLDPDGANWRRRQALVNFRKQCFPVRKEELLRVVELWTDCSMAISRHDLRYMERLVSAQSRLPRDELPSGKGEALKKPPPLKED</sequence>
<dbReference type="Pfam" id="PF00378">
    <property type="entry name" value="ECH_1"/>
    <property type="match status" value="1"/>
</dbReference>
<dbReference type="InterPro" id="IPR029045">
    <property type="entry name" value="ClpP/crotonase-like_dom_sf"/>
</dbReference>
<dbReference type="Gene3D" id="6.20.390.30">
    <property type="match status" value="1"/>
</dbReference>
<feature type="region of interest" description="Disordered" evidence="3">
    <location>
        <begin position="288"/>
        <end position="310"/>
    </location>
</feature>
<dbReference type="InterPro" id="IPR001753">
    <property type="entry name" value="Enoyl-CoA_hydra/iso"/>
</dbReference>